<reference evidence="4" key="1">
    <citation type="journal article" date="2020" name="Cell">
        <title>Large-Scale Comparative Analyses of Tick Genomes Elucidate Their Genetic Diversity and Vector Capacities.</title>
        <authorList>
            <consortium name="Tick Genome and Microbiome Consortium (TIGMIC)"/>
            <person name="Jia N."/>
            <person name="Wang J."/>
            <person name="Shi W."/>
            <person name="Du L."/>
            <person name="Sun Y."/>
            <person name="Zhan W."/>
            <person name="Jiang J.F."/>
            <person name="Wang Q."/>
            <person name="Zhang B."/>
            <person name="Ji P."/>
            <person name="Bell-Sakyi L."/>
            <person name="Cui X.M."/>
            <person name="Yuan T.T."/>
            <person name="Jiang B.G."/>
            <person name="Yang W.F."/>
            <person name="Lam T.T."/>
            <person name="Chang Q.C."/>
            <person name="Ding S.J."/>
            <person name="Wang X.J."/>
            <person name="Zhu J.G."/>
            <person name="Ruan X.D."/>
            <person name="Zhao L."/>
            <person name="Wei J.T."/>
            <person name="Ye R.Z."/>
            <person name="Que T.C."/>
            <person name="Du C.H."/>
            <person name="Zhou Y.H."/>
            <person name="Cheng J.X."/>
            <person name="Dai P.F."/>
            <person name="Guo W.B."/>
            <person name="Han X.H."/>
            <person name="Huang E.J."/>
            <person name="Li L.F."/>
            <person name="Wei W."/>
            <person name="Gao Y.C."/>
            <person name="Liu J.Z."/>
            <person name="Shao H.Z."/>
            <person name="Wang X."/>
            <person name="Wang C.C."/>
            <person name="Yang T.C."/>
            <person name="Huo Q.B."/>
            <person name="Li W."/>
            <person name="Chen H.Y."/>
            <person name="Chen S.E."/>
            <person name="Zhou L.G."/>
            <person name="Ni X.B."/>
            <person name="Tian J.H."/>
            <person name="Sheng Y."/>
            <person name="Liu T."/>
            <person name="Pan Y.S."/>
            <person name="Xia L.Y."/>
            <person name="Li J."/>
            <person name="Zhao F."/>
            <person name="Cao W.C."/>
        </authorList>
    </citation>
    <scope>NUCLEOTIDE SEQUENCE</scope>
    <source>
        <strain evidence="4">Rmic-2018</strain>
    </source>
</reference>
<dbReference type="Proteomes" id="UP000821866">
    <property type="component" value="Chromosome 7"/>
</dbReference>
<dbReference type="InterPro" id="IPR051651">
    <property type="entry name" value="DMTF1_DNA-bind_reg"/>
</dbReference>
<dbReference type="VEuPathDB" id="VectorBase:LOC119175049"/>
<dbReference type="EMBL" id="JABSTU010000009">
    <property type="protein sequence ID" value="KAH8020664.1"/>
    <property type="molecule type" value="Genomic_DNA"/>
</dbReference>
<evidence type="ECO:0000256" key="3">
    <source>
        <dbReference type="ARBA" id="ARBA00023242"/>
    </source>
</evidence>
<evidence type="ECO:0000313" key="5">
    <source>
        <dbReference type="Proteomes" id="UP000821866"/>
    </source>
</evidence>
<reference evidence="4" key="2">
    <citation type="submission" date="2021-09" db="EMBL/GenBank/DDBJ databases">
        <authorList>
            <person name="Jia N."/>
            <person name="Wang J."/>
            <person name="Shi W."/>
            <person name="Du L."/>
            <person name="Sun Y."/>
            <person name="Zhan W."/>
            <person name="Jiang J."/>
            <person name="Wang Q."/>
            <person name="Zhang B."/>
            <person name="Ji P."/>
            <person name="Sakyi L.B."/>
            <person name="Cui X."/>
            <person name="Yuan T."/>
            <person name="Jiang B."/>
            <person name="Yang W."/>
            <person name="Lam T.T.-Y."/>
            <person name="Chang Q."/>
            <person name="Ding S."/>
            <person name="Wang X."/>
            <person name="Zhu J."/>
            <person name="Ruan X."/>
            <person name="Zhao L."/>
            <person name="Wei J."/>
            <person name="Que T."/>
            <person name="Du C."/>
            <person name="Cheng J."/>
            <person name="Dai P."/>
            <person name="Han X."/>
            <person name="Huang E."/>
            <person name="Gao Y."/>
            <person name="Liu J."/>
            <person name="Shao H."/>
            <person name="Ye R."/>
            <person name="Li L."/>
            <person name="Wei W."/>
            <person name="Wang X."/>
            <person name="Wang C."/>
            <person name="Huo Q."/>
            <person name="Li W."/>
            <person name="Guo W."/>
            <person name="Chen H."/>
            <person name="Chen S."/>
            <person name="Zhou L."/>
            <person name="Zhou L."/>
            <person name="Ni X."/>
            <person name="Tian J."/>
            <person name="Zhou Y."/>
            <person name="Sheng Y."/>
            <person name="Liu T."/>
            <person name="Pan Y."/>
            <person name="Xia L."/>
            <person name="Li J."/>
            <person name="Zhao F."/>
            <person name="Cao W."/>
        </authorList>
    </citation>
    <scope>NUCLEOTIDE SEQUENCE</scope>
    <source>
        <strain evidence="4">Rmic-2018</strain>
        <tissue evidence="4">Larvae</tissue>
    </source>
</reference>
<protein>
    <submittedName>
        <fullName evidence="4">Uncharacterized protein</fullName>
    </submittedName>
</protein>
<evidence type="ECO:0000256" key="1">
    <source>
        <dbReference type="ARBA" id="ARBA00004123"/>
    </source>
</evidence>
<dbReference type="GO" id="GO:0000978">
    <property type="term" value="F:RNA polymerase II cis-regulatory region sequence-specific DNA binding"/>
    <property type="evidence" value="ECO:0007669"/>
    <property type="project" value="TreeGrafter"/>
</dbReference>
<comment type="caution">
    <text evidence="4">The sequence shown here is derived from an EMBL/GenBank/DDBJ whole genome shotgun (WGS) entry which is preliminary data.</text>
</comment>
<dbReference type="PANTHER" id="PTHR46380:SF2">
    <property type="entry name" value="CYCLIN-D-BINDING MYB-LIKE TRANSCRIPTION FACTOR 1"/>
    <property type="match status" value="1"/>
</dbReference>
<accession>A0A9J6DFC8</accession>
<gene>
    <name evidence="4" type="ORF">HPB51_002613</name>
</gene>
<dbReference type="GO" id="GO:0000981">
    <property type="term" value="F:DNA-binding transcription factor activity, RNA polymerase II-specific"/>
    <property type="evidence" value="ECO:0007669"/>
    <property type="project" value="TreeGrafter"/>
</dbReference>
<evidence type="ECO:0000256" key="2">
    <source>
        <dbReference type="ARBA" id="ARBA00023125"/>
    </source>
</evidence>
<evidence type="ECO:0000313" key="4">
    <source>
        <dbReference type="EMBL" id="KAH8020664.1"/>
    </source>
</evidence>
<keyword evidence="2" id="KW-0238">DNA-binding</keyword>
<proteinExistence type="predicted"/>
<organism evidence="4 5">
    <name type="scientific">Rhipicephalus microplus</name>
    <name type="common">Cattle tick</name>
    <name type="synonym">Boophilus microplus</name>
    <dbReference type="NCBI Taxonomy" id="6941"/>
    <lineage>
        <taxon>Eukaryota</taxon>
        <taxon>Metazoa</taxon>
        <taxon>Ecdysozoa</taxon>
        <taxon>Arthropoda</taxon>
        <taxon>Chelicerata</taxon>
        <taxon>Arachnida</taxon>
        <taxon>Acari</taxon>
        <taxon>Parasitiformes</taxon>
        <taxon>Ixodida</taxon>
        <taxon>Ixodoidea</taxon>
        <taxon>Ixodidae</taxon>
        <taxon>Rhipicephalinae</taxon>
        <taxon>Rhipicephalus</taxon>
        <taxon>Boophilus</taxon>
    </lineage>
</organism>
<dbReference type="PANTHER" id="PTHR46380">
    <property type="entry name" value="CYCLIN-D-BINDING MYB-LIKE TRANSCRIPTION FACTOR 1"/>
    <property type="match status" value="1"/>
</dbReference>
<name>A0A9J6DFC8_RHIMP</name>
<keyword evidence="3" id="KW-0539">Nucleus</keyword>
<dbReference type="AlphaFoldDB" id="A0A9J6DFC8"/>
<comment type="subcellular location">
    <subcellularLocation>
        <location evidence="1">Nucleus</location>
    </subcellularLocation>
</comment>
<dbReference type="GO" id="GO:0005634">
    <property type="term" value="C:nucleus"/>
    <property type="evidence" value="ECO:0007669"/>
    <property type="project" value="UniProtKB-SubCell"/>
</dbReference>
<keyword evidence="5" id="KW-1185">Reference proteome</keyword>
<sequence length="226" mass="24923">MPETELSNNIAETERLTCRKQVMDPIRVATVGVQADMLDSPDDVSDEEISVGPIGSPCHGSLVMDGCETAYLSDNSIEEEVVVVADNTSDSLSAMDSLDSPGSSSSQEMAPSYFLASCGPEEKRLTFSQQPTLFLAAQGESSNRSLDPGIPLVNLNEERDISSPATVIFSMTKDERKDFYRTVAKGLNRPLFSVYRRVIRMYDNKNHIGKYSSEELDQIKEYVGLF</sequence>